<dbReference type="KEGG" id="clf:GJQ69_04020"/>
<evidence type="ECO:0000313" key="2">
    <source>
        <dbReference type="EMBL" id="QKN23715.1"/>
    </source>
</evidence>
<reference evidence="2 3" key="1">
    <citation type="submission" date="2019-11" db="EMBL/GenBank/DDBJ databases">
        <authorList>
            <person name="Ren C."/>
            <person name="Wang H."/>
            <person name="Xu Y."/>
        </authorList>
    </citation>
    <scope>NUCLEOTIDE SEQUENCE [LARGE SCALE GENOMIC DNA]</scope>
    <source>
        <strain evidence="2 3">LBM 19010</strain>
    </source>
</reference>
<dbReference type="InterPro" id="IPR051532">
    <property type="entry name" value="Ester_Hydrolysis_Enzymes"/>
</dbReference>
<dbReference type="Proteomes" id="UP000501316">
    <property type="component" value="Chromosome"/>
</dbReference>
<gene>
    <name evidence="2" type="ORF">GJQ69_04020</name>
</gene>
<dbReference type="EMBL" id="CP046051">
    <property type="protein sequence ID" value="QKN23715.1"/>
    <property type="molecule type" value="Genomic_DNA"/>
</dbReference>
<dbReference type="Pfam" id="PF13472">
    <property type="entry name" value="Lipase_GDSL_2"/>
    <property type="match status" value="1"/>
</dbReference>
<dbReference type="RefSeq" id="WP_086035956.1">
    <property type="nucleotide sequence ID" value="NZ_CP046051.1"/>
</dbReference>
<dbReference type="PANTHER" id="PTHR30383">
    <property type="entry name" value="THIOESTERASE 1/PROTEASE 1/LYSOPHOSPHOLIPASE L1"/>
    <property type="match status" value="1"/>
</dbReference>
<dbReference type="GO" id="GO:0004622">
    <property type="term" value="F:phosphatidylcholine lysophospholipase activity"/>
    <property type="evidence" value="ECO:0007669"/>
    <property type="project" value="TreeGrafter"/>
</dbReference>
<evidence type="ECO:0000259" key="1">
    <source>
        <dbReference type="Pfam" id="PF13472"/>
    </source>
</evidence>
<accession>A0A859DQI7</accession>
<dbReference type="InterPro" id="IPR036514">
    <property type="entry name" value="SGNH_hydro_sf"/>
</dbReference>
<dbReference type="PANTHER" id="PTHR30383:SF5">
    <property type="entry name" value="SGNH HYDROLASE-TYPE ESTERASE DOMAIN-CONTAINING PROTEIN"/>
    <property type="match status" value="1"/>
</dbReference>
<sequence length="227" mass="25067">MKTGSDDVDFTNKVIDFLGDSITAGDGVTDEKNIYPNVLKRNIPLAKANNYSVSGTRIAGQLHPSMYPDWDVQYFAERANAMDNSADAVVVFGGTNDFGHGDAPLGSLRDRTMFTFSGACRLLMEQLIRKFPLATIVFMTPLHRMDEDNPRGEGYKKTDYGPLSAYVRIIQEVAQDYAIPVLNLYAVSGIQPKNSVLRENYCPDGLHPNDAGHCLIARRLQGFLGTL</sequence>
<dbReference type="SUPFAM" id="SSF52266">
    <property type="entry name" value="SGNH hydrolase"/>
    <property type="match status" value="1"/>
</dbReference>
<organism evidence="2 3">
    <name type="scientific">Caproicibacterium lactatifermentans</name>
    <dbReference type="NCBI Taxonomy" id="2666138"/>
    <lineage>
        <taxon>Bacteria</taxon>
        <taxon>Bacillati</taxon>
        <taxon>Bacillota</taxon>
        <taxon>Clostridia</taxon>
        <taxon>Eubacteriales</taxon>
        <taxon>Oscillospiraceae</taxon>
        <taxon>Caproicibacterium</taxon>
    </lineage>
</organism>
<dbReference type="Gene3D" id="3.40.50.1110">
    <property type="entry name" value="SGNH hydrolase"/>
    <property type="match status" value="1"/>
</dbReference>
<feature type="domain" description="SGNH hydrolase-type esterase" evidence="1">
    <location>
        <begin position="17"/>
        <end position="213"/>
    </location>
</feature>
<dbReference type="AlphaFoldDB" id="A0A859DQI7"/>
<evidence type="ECO:0000313" key="3">
    <source>
        <dbReference type="Proteomes" id="UP000501316"/>
    </source>
</evidence>
<name>A0A859DQI7_9FIRM</name>
<protein>
    <recommendedName>
        <fullName evidence="1">SGNH hydrolase-type esterase domain-containing protein</fullName>
    </recommendedName>
</protein>
<dbReference type="InterPro" id="IPR013830">
    <property type="entry name" value="SGNH_hydro"/>
</dbReference>
<dbReference type="CDD" id="cd00229">
    <property type="entry name" value="SGNH_hydrolase"/>
    <property type="match status" value="1"/>
</dbReference>
<proteinExistence type="predicted"/>